<feature type="region of interest" description="Disordered" evidence="1">
    <location>
        <begin position="1"/>
        <end position="110"/>
    </location>
</feature>
<feature type="compositionally biased region" description="Polar residues" evidence="1">
    <location>
        <begin position="17"/>
        <end position="38"/>
    </location>
</feature>
<name>A0A0A0EL63_9GAMM</name>
<evidence type="ECO:0000313" key="3">
    <source>
        <dbReference type="Proteomes" id="UP000030017"/>
    </source>
</evidence>
<reference evidence="2 3" key="1">
    <citation type="submission" date="2013-08" db="EMBL/GenBank/DDBJ databases">
        <title>Genome sequencing of Lysobacter.</title>
        <authorList>
            <person name="Zhang S."/>
            <person name="Wang G."/>
        </authorList>
    </citation>
    <scope>NUCLEOTIDE SEQUENCE [LARGE SCALE GENOMIC DNA]</scope>
    <source>
        <strain evidence="2 3">Ko07</strain>
    </source>
</reference>
<evidence type="ECO:0000313" key="2">
    <source>
        <dbReference type="EMBL" id="KGM51756.1"/>
    </source>
</evidence>
<organism evidence="2 3">
    <name type="scientific">Lysobacter concretionis Ko07 = DSM 16239</name>
    <dbReference type="NCBI Taxonomy" id="1122185"/>
    <lineage>
        <taxon>Bacteria</taxon>
        <taxon>Pseudomonadati</taxon>
        <taxon>Pseudomonadota</taxon>
        <taxon>Gammaproteobacteria</taxon>
        <taxon>Lysobacterales</taxon>
        <taxon>Lysobacteraceae</taxon>
        <taxon>Novilysobacter</taxon>
    </lineage>
</organism>
<dbReference type="Proteomes" id="UP000030017">
    <property type="component" value="Unassembled WGS sequence"/>
</dbReference>
<feature type="compositionally biased region" description="Basic and acidic residues" evidence="1">
    <location>
        <begin position="99"/>
        <end position="110"/>
    </location>
</feature>
<evidence type="ECO:0000256" key="1">
    <source>
        <dbReference type="SAM" id="MobiDB-lite"/>
    </source>
</evidence>
<sequence length="110" mass="11663">MAKHEDRKNKPVENEPVENQTGENQADQNPSTGSSSGEKASRAGPVQDVSSKAPRSDRANQAGQPSSGGYQSPAAADQAQALHEGETRQAAIQGSVSTQDRHNQGKRDNR</sequence>
<proteinExistence type="predicted"/>
<dbReference type="OrthoDB" id="6028465at2"/>
<gene>
    <name evidence="2" type="ORF">N792_08845</name>
</gene>
<dbReference type="RefSeq" id="WP_036193831.1">
    <property type="nucleotide sequence ID" value="NZ_AVPS01000005.1"/>
</dbReference>
<keyword evidence="3" id="KW-1185">Reference proteome</keyword>
<accession>A0A0A0EL63</accession>
<feature type="compositionally biased region" description="Polar residues" evidence="1">
    <location>
        <begin position="59"/>
        <end position="70"/>
    </location>
</feature>
<dbReference type="AlphaFoldDB" id="A0A0A0EL63"/>
<comment type="caution">
    <text evidence="2">The sequence shown here is derived from an EMBL/GenBank/DDBJ whole genome shotgun (WGS) entry which is preliminary data.</text>
</comment>
<dbReference type="EMBL" id="AVPS01000005">
    <property type="protein sequence ID" value="KGM51756.1"/>
    <property type="molecule type" value="Genomic_DNA"/>
</dbReference>
<protein>
    <submittedName>
        <fullName evidence="2">Uncharacterized protein</fullName>
    </submittedName>
</protein>
<dbReference type="STRING" id="1122185.N792_08845"/>
<feature type="compositionally biased region" description="Basic and acidic residues" evidence="1">
    <location>
        <begin position="1"/>
        <end position="13"/>
    </location>
</feature>